<dbReference type="OrthoDB" id="635774at2759"/>
<dbReference type="Pfam" id="PF07714">
    <property type="entry name" value="PK_Tyr_Ser-Thr"/>
    <property type="match status" value="1"/>
</dbReference>
<feature type="region of interest" description="Disordered" evidence="1">
    <location>
        <begin position="739"/>
        <end position="772"/>
    </location>
</feature>
<organism evidence="3 4">
    <name type="scientific">Fonsecaea erecta</name>
    <dbReference type="NCBI Taxonomy" id="1367422"/>
    <lineage>
        <taxon>Eukaryota</taxon>
        <taxon>Fungi</taxon>
        <taxon>Dikarya</taxon>
        <taxon>Ascomycota</taxon>
        <taxon>Pezizomycotina</taxon>
        <taxon>Eurotiomycetes</taxon>
        <taxon>Chaetothyriomycetidae</taxon>
        <taxon>Chaetothyriales</taxon>
        <taxon>Herpotrichiellaceae</taxon>
        <taxon>Fonsecaea</taxon>
    </lineage>
</organism>
<dbReference type="AlphaFoldDB" id="A0A178ZJU5"/>
<feature type="compositionally biased region" description="Low complexity" evidence="1">
    <location>
        <begin position="142"/>
        <end position="155"/>
    </location>
</feature>
<feature type="region of interest" description="Disordered" evidence="1">
    <location>
        <begin position="903"/>
        <end position="930"/>
    </location>
</feature>
<protein>
    <recommendedName>
        <fullName evidence="2">Protein kinase domain-containing protein</fullName>
    </recommendedName>
</protein>
<dbReference type="CDD" id="cd00180">
    <property type="entry name" value="PKc"/>
    <property type="match status" value="1"/>
</dbReference>
<dbReference type="SUPFAM" id="SSF56112">
    <property type="entry name" value="Protein kinase-like (PK-like)"/>
    <property type="match status" value="1"/>
</dbReference>
<feature type="compositionally biased region" description="Basic and acidic residues" evidence="1">
    <location>
        <begin position="1086"/>
        <end position="1116"/>
    </location>
</feature>
<evidence type="ECO:0000313" key="3">
    <source>
        <dbReference type="EMBL" id="OAP59751.1"/>
    </source>
</evidence>
<feature type="compositionally biased region" description="Basic and acidic residues" evidence="1">
    <location>
        <begin position="903"/>
        <end position="918"/>
    </location>
</feature>
<feature type="compositionally biased region" description="Polar residues" evidence="1">
    <location>
        <begin position="919"/>
        <end position="928"/>
    </location>
</feature>
<evidence type="ECO:0000259" key="2">
    <source>
        <dbReference type="PROSITE" id="PS50011"/>
    </source>
</evidence>
<dbReference type="InterPro" id="IPR001245">
    <property type="entry name" value="Ser-Thr/Tyr_kinase_cat_dom"/>
</dbReference>
<dbReference type="PANTHER" id="PTHR44329">
    <property type="entry name" value="SERINE/THREONINE-PROTEIN KINASE TNNI3K-RELATED"/>
    <property type="match status" value="1"/>
</dbReference>
<keyword evidence="4" id="KW-1185">Reference proteome</keyword>
<comment type="caution">
    <text evidence="3">The sequence shown here is derived from an EMBL/GenBank/DDBJ whole genome shotgun (WGS) entry which is preliminary data.</text>
</comment>
<sequence>MGIRPSHAEHNPLRQVDSEPHHHYPRHSLRFGMWQKIQHFFAKDDATQSPIECSDDEQWPQTWADRQNSPKHDPLTRPLAVGLPRQATFRRQNSERRDRLFPIQPCHAERRAVSSTRHASISLPRRRATSSPPEWDSARISAPAVTGAHTADAATGHSPIETFPLSPDSTYPDPTEDLWSQDDDRPPRPPSRTSSDDSHYPQMPIADDKAELRDELDHRWILNLSMHFRDKSDREKFFVTYAQTPNFWRRVTISCDYRNAEPGSLEMDLKELQFQRDKSMQIYESIRDSLPEIQFYDTVTNLKLETTDGRLHVHVTEDVNEIIPYPPKTTLSHILNDEAFRPMQIRESELTFDSHLSGFVYKVIHKGTVYIKKEIPGPDTVDEFLYEINALHALHDSDHVIKLEAIILDDSETVVKGLLIGFAERGAIVDLLYDHRGAIAWEDRCRWAEQAVRGLKEIHQEGYVQGDFTLSNIVVDGDGNAKIIDINRRGCPVGWEPPEIATKIASNQRISMYIGEKSDIYQLGMTLWALAMDDDEPERHVPPLSIEEFPSDVPDWYQDIVRICLSSRPRDRLSAKELVELFPSRISNSSEQIPPHQRPALKLRTMKKYIDPADAVERDDILRLSSNIQEHEAPPYSPESSRDDYTFTYPKSSNYEFESVTSGYDRPRGRRPPTNYAHLGKNETHHWESEDEGPTPTENLEPNIVAITPGMDREFDELELDGHPYLVSRRTFNDEELKILEGPSRAESSSPDREPQPENRATEATSFADIFHPLPIRRPSLLAATSATSESTPRNSQDILATLNQCRTGHSECQESSTEKADSGSKRLTINAENMGDAAEEHLKSLARRSCEMTQILEDENEYPANLMRYRQHLTQNRGIFPEDMENPMHIMENSALTIEHLTEDSSESTDHLDHSTKPLETSTNGSDNIVDASKNISKLPGQLESAFEIPNIETKNTQQMPGMVESSPQDLDCLTDSLQMTLEEVGKTPEDSEDTIQRLSEEVDCLGLSSNHLTPHKDHLVTVEEDPDSMTPIRGDTMPQQPIDQSSEKATGKPPSLPFMDSGYDESLAVLADDSGLSPIPPAPQDDHLSQTPDKIPEPEDKYPAADHPPLGEETPRVCEQQKAALLFAWFGNDACNLGEPGVPVSLRDAAVKDLKTATPQQNEPLVKAKSDDLTQTGVSKE</sequence>
<feature type="region of interest" description="Disordered" evidence="1">
    <location>
        <begin position="107"/>
        <end position="203"/>
    </location>
</feature>
<dbReference type="Gene3D" id="1.10.510.10">
    <property type="entry name" value="Transferase(Phosphotransferase) domain 1"/>
    <property type="match status" value="1"/>
</dbReference>
<evidence type="ECO:0000313" key="4">
    <source>
        <dbReference type="Proteomes" id="UP000078343"/>
    </source>
</evidence>
<dbReference type="STRING" id="1367422.A0A178ZJU5"/>
<feature type="domain" description="Protein kinase" evidence="2">
    <location>
        <begin position="346"/>
        <end position="586"/>
    </location>
</feature>
<reference evidence="3 4" key="1">
    <citation type="submission" date="2016-04" db="EMBL/GenBank/DDBJ databases">
        <title>Draft genome of Fonsecaea erecta CBS 125763.</title>
        <authorList>
            <person name="Weiss V.A."/>
            <person name="Vicente V.A."/>
            <person name="Raittz R.T."/>
            <person name="Moreno L.F."/>
            <person name="De Souza E.M."/>
            <person name="Pedrosa F.O."/>
            <person name="Steffens M.B."/>
            <person name="Faoro H."/>
            <person name="Tadra-Sfeir M.Z."/>
            <person name="Najafzadeh M.J."/>
            <person name="Felipe M.S."/>
            <person name="Teixeira M."/>
            <person name="Sun J."/>
            <person name="Xi L."/>
            <person name="Gomes R."/>
            <person name="De Azevedo C.M."/>
            <person name="Salgado C.G."/>
            <person name="Da Silva M.B."/>
            <person name="Nascimento M.F."/>
            <person name="Queiroz-Telles F."/>
            <person name="Attili D.S."/>
            <person name="Gorbushina A."/>
        </authorList>
    </citation>
    <scope>NUCLEOTIDE SEQUENCE [LARGE SCALE GENOMIC DNA]</scope>
    <source>
        <strain evidence="3 4">CBS 125763</strain>
    </source>
</reference>
<dbReference type="GO" id="GO:0004674">
    <property type="term" value="F:protein serine/threonine kinase activity"/>
    <property type="evidence" value="ECO:0007669"/>
    <property type="project" value="TreeGrafter"/>
</dbReference>
<feature type="region of interest" description="Disordered" evidence="1">
    <location>
        <begin position="1026"/>
        <end position="1116"/>
    </location>
</feature>
<feature type="region of interest" description="Disordered" evidence="1">
    <location>
        <begin position="47"/>
        <end position="78"/>
    </location>
</feature>
<feature type="compositionally biased region" description="Polar residues" evidence="1">
    <location>
        <begin position="649"/>
        <end position="662"/>
    </location>
</feature>
<dbReference type="PROSITE" id="PS50011">
    <property type="entry name" value="PROTEIN_KINASE_DOM"/>
    <property type="match status" value="1"/>
</dbReference>
<proteinExistence type="predicted"/>
<dbReference type="Proteomes" id="UP000078343">
    <property type="component" value="Unassembled WGS sequence"/>
</dbReference>
<feature type="region of interest" description="Disordered" evidence="1">
    <location>
        <begin position="626"/>
        <end position="702"/>
    </location>
</feature>
<dbReference type="GeneID" id="30008921"/>
<accession>A0A178ZJU5</accession>
<feature type="region of interest" description="Disordered" evidence="1">
    <location>
        <begin position="1"/>
        <end position="24"/>
    </location>
</feature>
<evidence type="ECO:0000256" key="1">
    <source>
        <dbReference type="SAM" id="MobiDB-lite"/>
    </source>
</evidence>
<feature type="compositionally biased region" description="Basic and acidic residues" evidence="1">
    <location>
        <begin position="1"/>
        <end position="22"/>
    </location>
</feature>
<dbReference type="InterPro" id="IPR000719">
    <property type="entry name" value="Prot_kinase_dom"/>
</dbReference>
<dbReference type="GO" id="GO:0005524">
    <property type="term" value="F:ATP binding"/>
    <property type="evidence" value="ECO:0007669"/>
    <property type="project" value="InterPro"/>
</dbReference>
<name>A0A178ZJU5_9EURO</name>
<dbReference type="RefSeq" id="XP_018693118.1">
    <property type="nucleotide sequence ID" value="XM_018836265.1"/>
</dbReference>
<dbReference type="InterPro" id="IPR051681">
    <property type="entry name" value="Ser/Thr_Kinases-Pseudokinases"/>
</dbReference>
<feature type="compositionally biased region" description="Basic and acidic residues" evidence="1">
    <location>
        <begin position="750"/>
        <end position="761"/>
    </location>
</feature>
<feature type="region of interest" description="Disordered" evidence="1">
    <location>
        <begin position="1159"/>
        <end position="1183"/>
    </location>
</feature>
<gene>
    <name evidence="3" type="ORF">AYL99_04753</name>
</gene>
<dbReference type="EMBL" id="LVYI01000004">
    <property type="protein sequence ID" value="OAP59751.1"/>
    <property type="molecule type" value="Genomic_DNA"/>
</dbReference>
<dbReference type="InterPro" id="IPR011009">
    <property type="entry name" value="Kinase-like_dom_sf"/>
</dbReference>